<reference evidence="1 2" key="1">
    <citation type="submission" date="2019-07" db="EMBL/GenBank/DDBJ databases">
        <title>Draft genome assembly of a fouling barnacle, Amphibalanus amphitrite (Darwin, 1854): The first reference genome for Thecostraca.</title>
        <authorList>
            <person name="Kim W."/>
        </authorList>
    </citation>
    <scope>NUCLEOTIDE SEQUENCE [LARGE SCALE GENOMIC DNA]</scope>
    <source>
        <strain evidence="1">SNU_AA5</strain>
        <tissue evidence="1">Soma without cirri and trophi</tissue>
    </source>
</reference>
<organism evidence="1 2">
    <name type="scientific">Amphibalanus amphitrite</name>
    <name type="common">Striped barnacle</name>
    <name type="synonym">Balanus amphitrite</name>
    <dbReference type="NCBI Taxonomy" id="1232801"/>
    <lineage>
        <taxon>Eukaryota</taxon>
        <taxon>Metazoa</taxon>
        <taxon>Ecdysozoa</taxon>
        <taxon>Arthropoda</taxon>
        <taxon>Crustacea</taxon>
        <taxon>Multicrustacea</taxon>
        <taxon>Cirripedia</taxon>
        <taxon>Thoracica</taxon>
        <taxon>Thoracicalcarea</taxon>
        <taxon>Balanomorpha</taxon>
        <taxon>Balanoidea</taxon>
        <taxon>Balanidae</taxon>
        <taxon>Amphibalaninae</taxon>
        <taxon>Amphibalanus</taxon>
    </lineage>
</organism>
<evidence type="ECO:0000313" key="2">
    <source>
        <dbReference type="Proteomes" id="UP000440578"/>
    </source>
</evidence>
<dbReference type="OrthoDB" id="5918296at2759"/>
<proteinExistence type="predicted"/>
<evidence type="ECO:0000313" key="1">
    <source>
        <dbReference type="EMBL" id="KAF0308959.1"/>
    </source>
</evidence>
<dbReference type="AlphaFoldDB" id="A0A6A4WUK2"/>
<sequence>MSTTTATTTSAGVMSTAVTVVASVPYVPVMSVAQPSPAVLAAPSLSFDVRLIPEYDGSADVVEWFSRAELLCQLRGVAVETVLPLRLSGGAFSVWSQLLPTAVPR</sequence>
<dbReference type="Proteomes" id="UP000440578">
    <property type="component" value="Unassembled WGS sequence"/>
</dbReference>
<comment type="caution">
    <text evidence="1">The sequence shown here is derived from an EMBL/GenBank/DDBJ whole genome shotgun (WGS) entry which is preliminary data.</text>
</comment>
<protein>
    <submittedName>
        <fullName evidence="1">Uncharacterized protein</fullName>
    </submittedName>
</protein>
<name>A0A6A4WUK2_AMPAM</name>
<gene>
    <name evidence="1" type="ORF">FJT64_019886</name>
</gene>
<dbReference type="EMBL" id="VIIS01000449">
    <property type="protein sequence ID" value="KAF0308959.1"/>
    <property type="molecule type" value="Genomic_DNA"/>
</dbReference>
<accession>A0A6A4WUK2</accession>
<keyword evidence="2" id="KW-1185">Reference proteome</keyword>